<gene>
    <name evidence="5" type="ORF">K503DRAFT_410934</name>
</gene>
<dbReference type="OrthoDB" id="608866at2759"/>
<dbReference type="Gene3D" id="1.10.10.60">
    <property type="entry name" value="Homeodomain-like"/>
    <property type="match status" value="1"/>
</dbReference>
<evidence type="ECO:0000256" key="1">
    <source>
        <dbReference type="ARBA" id="ARBA00023242"/>
    </source>
</evidence>
<dbReference type="InParanoid" id="A0A1B7MQK9"/>
<feature type="domain" description="HTH myb-type" evidence="4">
    <location>
        <begin position="193"/>
        <end position="225"/>
    </location>
</feature>
<evidence type="ECO:0000313" key="6">
    <source>
        <dbReference type="Proteomes" id="UP000092154"/>
    </source>
</evidence>
<feature type="compositionally biased region" description="Low complexity" evidence="2">
    <location>
        <begin position="27"/>
        <end position="39"/>
    </location>
</feature>
<dbReference type="AlphaFoldDB" id="A0A1B7MQK9"/>
<proteinExistence type="predicted"/>
<organism evidence="5 6">
    <name type="scientific">Rhizopogon vinicolor AM-OR11-026</name>
    <dbReference type="NCBI Taxonomy" id="1314800"/>
    <lineage>
        <taxon>Eukaryota</taxon>
        <taxon>Fungi</taxon>
        <taxon>Dikarya</taxon>
        <taxon>Basidiomycota</taxon>
        <taxon>Agaricomycotina</taxon>
        <taxon>Agaricomycetes</taxon>
        <taxon>Agaricomycetidae</taxon>
        <taxon>Boletales</taxon>
        <taxon>Suillineae</taxon>
        <taxon>Rhizopogonaceae</taxon>
        <taxon>Rhizopogon</taxon>
    </lineage>
</organism>
<feature type="region of interest" description="Disordered" evidence="2">
    <location>
        <begin position="71"/>
        <end position="98"/>
    </location>
</feature>
<feature type="domain" description="Myb-like" evidence="3">
    <location>
        <begin position="105"/>
        <end position="160"/>
    </location>
</feature>
<dbReference type="Gene3D" id="1.10.246.220">
    <property type="match status" value="1"/>
</dbReference>
<feature type="compositionally biased region" description="Polar residues" evidence="2">
    <location>
        <begin position="690"/>
        <end position="704"/>
    </location>
</feature>
<dbReference type="PROSITE" id="PS51294">
    <property type="entry name" value="HTH_MYB"/>
    <property type="match status" value="2"/>
</dbReference>
<feature type="compositionally biased region" description="Polar residues" evidence="2">
    <location>
        <begin position="279"/>
        <end position="289"/>
    </location>
</feature>
<dbReference type="PROSITE" id="PS50090">
    <property type="entry name" value="MYB_LIKE"/>
    <property type="match status" value="2"/>
</dbReference>
<evidence type="ECO:0000259" key="3">
    <source>
        <dbReference type="PROSITE" id="PS50090"/>
    </source>
</evidence>
<name>A0A1B7MQK9_9AGAM</name>
<evidence type="ECO:0000256" key="2">
    <source>
        <dbReference type="SAM" id="MobiDB-lite"/>
    </source>
</evidence>
<dbReference type="STRING" id="1314800.A0A1B7MQK9"/>
<dbReference type="InterPro" id="IPR009057">
    <property type="entry name" value="Homeodomain-like_sf"/>
</dbReference>
<feature type="domain" description="HTH myb-type" evidence="4">
    <location>
        <begin position="105"/>
        <end position="164"/>
    </location>
</feature>
<dbReference type="SMART" id="SM00717">
    <property type="entry name" value="SANT"/>
    <property type="match status" value="2"/>
</dbReference>
<dbReference type="Pfam" id="PF00249">
    <property type="entry name" value="Myb_DNA-binding"/>
    <property type="match status" value="2"/>
</dbReference>
<protein>
    <recommendedName>
        <fullName evidence="7">Myb-like domain-containing protein</fullName>
    </recommendedName>
</protein>
<feature type="compositionally biased region" description="Basic and acidic residues" evidence="2">
    <location>
        <begin position="80"/>
        <end position="98"/>
    </location>
</feature>
<feature type="region of interest" description="Disordered" evidence="2">
    <location>
        <begin position="367"/>
        <end position="398"/>
    </location>
</feature>
<evidence type="ECO:0000259" key="4">
    <source>
        <dbReference type="PROSITE" id="PS51294"/>
    </source>
</evidence>
<evidence type="ECO:0008006" key="7">
    <source>
        <dbReference type="Google" id="ProtNLM"/>
    </source>
</evidence>
<dbReference type="PANTHER" id="PTHR46734:SF1">
    <property type="entry name" value="TELOMERIC REPEAT-BINDING FACTOR 1"/>
    <property type="match status" value="1"/>
</dbReference>
<sequence length="865" mass="95253">MSESPDTTCNPPTAATFSFSAPFPVLSSSNSPTSSSSSTALKQRRVSLALPSSPRVVQAWNFRDDTGLTSHVAETSAPMPERKGKMRKIADDGDRHETTSSFIIQHKKPRKKWSEEETRMLVEGCNTWGVGNWKAILKDPKLKFDNRSPVDLKDRFRTYFPDAYKEHYPNAKTHLSSKVRSTLPDGRSIFEKTRSKKRRPFTEEEDRALKAGYEKHGTVWATIVKDPVFQEQNRRSTDLRDRFRNAFPELYQAAGYKPRNAPKKRRECVPPLPIRSATDDQFTAHSSYTDPGHRKRVQSRQGVFRGGRKSVPESTTCSEEDDSSAGEEEGGTRLFRCPPIVHDISHPDETSSPDGLAEMDMETIDPLSEPLSIPDFMPSASHSLSELTDSSQSQTWSSIDTPLNSATWSATAASPTSSHLSSDYLLGHSPFDRRMNTIGKSAWGTQDWFSANPRLDNSAFSSSGSSFAEGLSPAPSSPFSFHNLNHGVVDRYDLFPSSFPSDFTSDIGVGDSHSTFSDPEMFAPSSFRGFTHHSNYAGDLIFGARTHQPQQTYYGAGFGFGTPGLGLSGMQQATALHPLQLHTAALPGIDEIELASITLNDQAEISGEVTSEVGMQKDDPETSLNVSTLDMYTIARHNMDDLVDLTHSTPPATPITTTRSLRSHPHMHSSSNHGRSISVPPSEHRGACSHPSQGHGTSQPQISSTRSLPFFDTLLHSHADLAPMHTQPSTPSVTDLWRPSHPNDPHGVPYLDLHYFSSHATDGHGHGHGHDVNHNHMTIDTSRQGQALDLARSHPSQKSAPPVPFSTLSQALQIQTAQALLASTSSRQPHATHQRGMSFVSPQDLQLRKVNDNKRKRASWDGGAF</sequence>
<feature type="region of interest" description="Disordered" evidence="2">
    <location>
        <begin position="823"/>
        <end position="865"/>
    </location>
</feature>
<keyword evidence="1" id="KW-0539">Nucleus</keyword>
<feature type="region of interest" description="Disordered" evidence="2">
    <location>
        <begin position="644"/>
        <end position="704"/>
    </location>
</feature>
<reference evidence="5 6" key="1">
    <citation type="submission" date="2016-06" db="EMBL/GenBank/DDBJ databases">
        <title>Comparative genomics of the ectomycorrhizal sister species Rhizopogon vinicolor and Rhizopogon vesiculosus (Basidiomycota: Boletales) reveals a divergence of the mating type B locus.</title>
        <authorList>
            <consortium name="DOE Joint Genome Institute"/>
            <person name="Mujic A.B."/>
            <person name="Kuo A."/>
            <person name="Tritt A."/>
            <person name="Lipzen A."/>
            <person name="Chen C."/>
            <person name="Johnson J."/>
            <person name="Sharma A."/>
            <person name="Barry K."/>
            <person name="Grigoriev I.V."/>
            <person name="Spatafora J.W."/>
        </authorList>
    </citation>
    <scope>NUCLEOTIDE SEQUENCE [LARGE SCALE GENOMIC DNA]</scope>
    <source>
        <strain evidence="5 6">AM-OR11-026</strain>
    </source>
</reference>
<feature type="region of interest" description="Disordered" evidence="2">
    <location>
        <begin position="338"/>
        <end position="357"/>
    </location>
</feature>
<feature type="compositionally biased region" description="Acidic residues" evidence="2">
    <location>
        <begin position="318"/>
        <end position="329"/>
    </location>
</feature>
<evidence type="ECO:0000313" key="5">
    <source>
        <dbReference type="EMBL" id="OAX34905.1"/>
    </source>
</evidence>
<feature type="compositionally biased region" description="Polar residues" evidence="2">
    <location>
        <begin position="1"/>
        <end position="19"/>
    </location>
</feature>
<feature type="region of interest" description="Disordered" evidence="2">
    <location>
        <begin position="257"/>
        <end position="333"/>
    </location>
</feature>
<dbReference type="InterPro" id="IPR052450">
    <property type="entry name" value="TRBD-Containing_Protein"/>
</dbReference>
<feature type="domain" description="Myb-like" evidence="3">
    <location>
        <begin position="193"/>
        <end position="247"/>
    </location>
</feature>
<feature type="compositionally biased region" description="Polar residues" evidence="2">
    <location>
        <begin position="380"/>
        <end position="398"/>
    </location>
</feature>
<dbReference type="EMBL" id="KV448554">
    <property type="protein sequence ID" value="OAX34905.1"/>
    <property type="molecule type" value="Genomic_DNA"/>
</dbReference>
<dbReference type="InterPro" id="IPR001005">
    <property type="entry name" value="SANT/Myb"/>
</dbReference>
<feature type="compositionally biased region" description="Polar residues" evidence="2">
    <location>
        <begin position="646"/>
        <end position="660"/>
    </location>
</feature>
<dbReference type="CDD" id="cd11660">
    <property type="entry name" value="SANT_TRF"/>
    <property type="match status" value="2"/>
</dbReference>
<dbReference type="InterPro" id="IPR017930">
    <property type="entry name" value="Myb_dom"/>
</dbReference>
<accession>A0A1B7MQK9</accession>
<dbReference type="SUPFAM" id="SSF46689">
    <property type="entry name" value="Homeodomain-like"/>
    <property type="match status" value="2"/>
</dbReference>
<keyword evidence="6" id="KW-1185">Reference proteome</keyword>
<feature type="region of interest" description="Disordered" evidence="2">
    <location>
        <begin position="722"/>
        <end position="741"/>
    </location>
</feature>
<dbReference type="Proteomes" id="UP000092154">
    <property type="component" value="Unassembled WGS sequence"/>
</dbReference>
<dbReference type="PANTHER" id="PTHR46734">
    <property type="entry name" value="TELOMERIC REPEAT-BINDING FACTOR 1 TERF1"/>
    <property type="match status" value="1"/>
</dbReference>
<feature type="region of interest" description="Disordered" evidence="2">
    <location>
        <begin position="1"/>
        <end position="44"/>
    </location>
</feature>